<feature type="compositionally biased region" description="Low complexity" evidence="1">
    <location>
        <begin position="135"/>
        <end position="145"/>
    </location>
</feature>
<dbReference type="SUPFAM" id="SSF48464">
    <property type="entry name" value="ENTH/VHS domain"/>
    <property type="match status" value="1"/>
</dbReference>
<dbReference type="SMART" id="SM00582">
    <property type="entry name" value="RPR"/>
    <property type="match status" value="1"/>
</dbReference>
<dbReference type="InterPro" id="IPR006569">
    <property type="entry name" value="CID_dom"/>
</dbReference>
<dbReference type="Pfam" id="PF04818">
    <property type="entry name" value="CID"/>
    <property type="match status" value="1"/>
</dbReference>
<organism evidence="3 4">
    <name type="scientific">Kluyveromyces marxianus</name>
    <name type="common">Yeast</name>
    <name type="synonym">Candida kefyr</name>
    <dbReference type="NCBI Taxonomy" id="4911"/>
    <lineage>
        <taxon>Eukaryota</taxon>
        <taxon>Fungi</taxon>
        <taxon>Dikarya</taxon>
        <taxon>Ascomycota</taxon>
        <taxon>Saccharomycotina</taxon>
        <taxon>Saccharomycetes</taxon>
        <taxon>Saccharomycetales</taxon>
        <taxon>Saccharomycetaceae</taxon>
        <taxon>Kluyveromyces</taxon>
    </lineage>
</organism>
<dbReference type="InterPro" id="IPR047883">
    <property type="entry name" value="Rtt103-like_CID"/>
</dbReference>
<gene>
    <name evidence="3" type="primary">RTT103</name>
    <name evidence="3" type="ORF">FIM1_2115</name>
</gene>
<feature type="compositionally biased region" description="Basic and acidic residues" evidence="1">
    <location>
        <begin position="323"/>
        <end position="335"/>
    </location>
</feature>
<dbReference type="Proteomes" id="UP000422736">
    <property type="component" value="Chromosome 3"/>
</dbReference>
<dbReference type="InterPro" id="IPR008942">
    <property type="entry name" value="ENTH_VHS"/>
</dbReference>
<protein>
    <submittedName>
        <fullName evidence="3">Regulator of Ty1 transposition</fullName>
    </submittedName>
</protein>
<evidence type="ECO:0000259" key="2">
    <source>
        <dbReference type="PROSITE" id="PS51391"/>
    </source>
</evidence>
<accession>A0ABX6ESW5</accession>
<dbReference type="PROSITE" id="PS51391">
    <property type="entry name" value="CID"/>
    <property type="match status" value="1"/>
</dbReference>
<feature type="compositionally biased region" description="Polar residues" evidence="1">
    <location>
        <begin position="307"/>
        <end position="317"/>
    </location>
</feature>
<dbReference type="CDD" id="cd17003">
    <property type="entry name" value="CID_Rtt103"/>
    <property type="match status" value="1"/>
</dbReference>
<evidence type="ECO:0000313" key="4">
    <source>
        <dbReference type="Proteomes" id="UP000422736"/>
    </source>
</evidence>
<keyword evidence="4" id="KW-1185">Reference proteome</keyword>
<evidence type="ECO:0000313" key="3">
    <source>
        <dbReference type="EMBL" id="QGN15424.1"/>
    </source>
</evidence>
<name>A0ABX6ESW5_KLUMA</name>
<feature type="region of interest" description="Disordered" evidence="1">
    <location>
        <begin position="259"/>
        <end position="375"/>
    </location>
</feature>
<feature type="region of interest" description="Disordered" evidence="1">
    <location>
        <begin position="135"/>
        <end position="154"/>
    </location>
</feature>
<dbReference type="PANTHER" id="PTHR12460:SF0">
    <property type="entry name" value="CID DOMAIN-CONTAINING PROTEIN-RELATED"/>
    <property type="match status" value="1"/>
</dbReference>
<proteinExistence type="predicted"/>
<sequence length="375" mass="41736">MVFSREQFISKVQSLDETQDSIVSTSKWILTLYKEADKVATTWVEYLSKSSISTKRKLLVIYLANDIVQQAKHRQVPNFDKSFGKVLPSALEKVYVDFPSDIRSKVRRVVGIWRQRRVLSESVLDDIDKRLDAVSSKSSPGPVSGKAEKISTNSGSGKVNKKWSAISSAYDKIEQQEKAYATLRLRFDKSIEALEPNSVVYAENFNVISKIGNSVKESLTKSIGLRTDVITQLEKLITEQKDLLNKEQDSINEIDSMIMDKDPSNLNQTLAADDPDLLPTYENDDDNDDDSSSSDNDDDKSEDNKRLSNNTDDSLVGSNSEKSSSEEPNTKKQKVESSNQNPSNSSNSSTASPSKNNNNVTIASSIQDLLSRLAD</sequence>
<feature type="domain" description="CID" evidence="2">
    <location>
        <begin position="1"/>
        <end position="135"/>
    </location>
</feature>
<dbReference type="EMBL" id="CP015056">
    <property type="protein sequence ID" value="QGN15424.1"/>
    <property type="molecule type" value="Genomic_DNA"/>
</dbReference>
<reference evidence="3 4" key="1">
    <citation type="submission" date="2016-03" db="EMBL/GenBank/DDBJ databases">
        <title>How can Kluyveromyces marxianus grow so fast - potential evolutionary course in Saccharomyces Complex revealed by comparative genomics.</title>
        <authorList>
            <person name="Mo W."/>
            <person name="Lu W."/>
            <person name="Yang X."/>
            <person name="Qi J."/>
            <person name="Lv H."/>
        </authorList>
    </citation>
    <scope>NUCLEOTIDE SEQUENCE [LARGE SCALE GENOMIC DNA]</scope>
    <source>
        <strain evidence="3 4">FIM1</strain>
    </source>
</reference>
<dbReference type="PANTHER" id="PTHR12460">
    <property type="entry name" value="CYCLIN-DEPENDENT KINASE INHIBITOR-RELATED PROTEIN"/>
    <property type="match status" value="1"/>
</dbReference>
<dbReference type="Gene3D" id="1.25.40.90">
    <property type="match status" value="1"/>
</dbReference>
<feature type="compositionally biased region" description="Acidic residues" evidence="1">
    <location>
        <begin position="282"/>
        <end position="301"/>
    </location>
</feature>
<evidence type="ECO:0000256" key="1">
    <source>
        <dbReference type="SAM" id="MobiDB-lite"/>
    </source>
</evidence>
<feature type="compositionally biased region" description="Low complexity" evidence="1">
    <location>
        <begin position="337"/>
        <end position="359"/>
    </location>
</feature>